<evidence type="ECO:0000259" key="2">
    <source>
        <dbReference type="PROSITE" id="PS50943"/>
    </source>
</evidence>
<dbReference type="GO" id="GO:0003677">
    <property type="term" value="F:DNA binding"/>
    <property type="evidence" value="ECO:0007669"/>
    <property type="project" value="UniProtKB-KW"/>
</dbReference>
<feature type="domain" description="HTH cro/C1-type" evidence="2">
    <location>
        <begin position="13"/>
        <end position="67"/>
    </location>
</feature>
<dbReference type="Gene3D" id="2.60.120.10">
    <property type="entry name" value="Jelly Rolls"/>
    <property type="match status" value="1"/>
</dbReference>
<dbReference type="PANTHER" id="PTHR46797">
    <property type="entry name" value="HTH-TYPE TRANSCRIPTIONAL REGULATOR"/>
    <property type="match status" value="1"/>
</dbReference>
<gene>
    <name evidence="4" type="ORF">EYF70_10355</name>
    <name evidence="3" type="ORF">GCM10007387_33960</name>
</gene>
<dbReference type="GO" id="GO:0005829">
    <property type="term" value="C:cytosol"/>
    <property type="evidence" value="ECO:0007669"/>
    <property type="project" value="TreeGrafter"/>
</dbReference>
<evidence type="ECO:0000313" key="6">
    <source>
        <dbReference type="Proteomes" id="UP000628442"/>
    </source>
</evidence>
<organism evidence="3 6">
    <name type="scientific">Pseudoduganella albidiflava</name>
    <dbReference type="NCBI Taxonomy" id="321983"/>
    <lineage>
        <taxon>Bacteria</taxon>
        <taxon>Pseudomonadati</taxon>
        <taxon>Pseudomonadota</taxon>
        <taxon>Betaproteobacteria</taxon>
        <taxon>Burkholderiales</taxon>
        <taxon>Oxalobacteraceae</taxon>
        <taxon>Telluria group</taxon>
        <taxon>Pseudoduganella</taxon>
    </lineage>
</organism>
<evidence type="ECO:0000313" key="4">
    <source>
        <dbReference type="EMBL" id="QBI01198.1"/>
    </source>
</evidence>
<dbReference type="Proteomes" id="UP000628442">
    <property type="component" value="Unassembled WGS sequence"/>
</dbReference>
<evidence type="ECO:0000313" key="3">
    <source>
        <dbReference type="EMBL" id="GGY48895.1"/>
    </source>
</evidence>
<dbReference type="EMBL" id="CP036401">
    <property type="protein sequence ID" value="QBI01198.1"/>
    <property type="molecule type" value="Genomic_DNA"/>
</dbReference>
<sequence length="184" mass="20192">MSSDLDGVIAKRLREERLARGWTLERLAAESTVSRAMISKIERNQTSPTAVLLARLTGAMNLTLTSLMSERGLAAPSVRRVHDQDVWKDPQTQYMRRLVSGGDAEVEIVAIELPVGAVVEFGGLPSDLHEEQVLMLEGVLTLQAGPIQSSLHPGDLARFTADQLHVFSNHGQSVARYLVIKRQA</sequence>
<dbReference type="GO" id="GO:0003700">
    <property type="term" value="F:DNA-binding transcription factor activity"/>
    <property type="evidence" value="ECO:0007669"/>
    <property type="project" value="TreeGrafter"/>
</dbReference>
<accession>A0A411WX45</accession>
<name>A0A411WX45_9BURK</name>
<dbReference type="CDD" id="cd02209">
    <property type="entry name" value="cupin_XRE_C"/>
    <property type="match status" value="1"/>
</dbReference>
<reference evidence="3" key="1">
    <citation type="journal article" date="2014" name="Int. J. Syst. Evol. Microbiol.">
        <title>Complete genome sequence of Corynebacterium casei LMG S-19264T (=DSM 44701T), isolated from a smear-ripened cheese.</title>
        <authorList>
            <consortium name="US DOE Joint Genome Institute (JGI-PGF)"/>
            <person name="Walter F."/>
            <person name="Albersmeier A."/>
            <person name="Kalinowski J."/>
            <person name="Ruckert C."/>
        </authorList>
    </citation>
    <scope>NUCLEOTIDE SEQUENCE</scope>
    <source>
        <strain evidence="3">KCTC 12343</strain>
    </source>
</reference>
<evidence type="ECO:0000313" key="5">
    <source>
        <dbReference type="Proteomes" id="UP000292307"/>
    </source>
</evidence>
<dbReference type="SMART" id="SM00530">
    <property type="entry name" value="HTH_XRE"/>
    <property type="match status" value="1"/>
</dbReference>
<keyword evidence="1" id="KW-0238">DNA-binding</keyword>
<dbReference type="InterPro" id="IPR011051">
    <property type="entry name" value="RmlC_Cupin_sf"/>
</dbReference>
<dbReference type="PANTHER" id="PTHR46797:SF10">
    <property type="entry name" value="BLR1115 PROTEIN"/>
    <property type="match status" value="1"/>
</dbReference>
<protein>
    <submittedName>
        <fullName evidence="3 4">Transcriptional regulator</fullName>
    </submittedName>
</protein>
<dbReference type="RefSeq" id="WP_131145320.1">
    <property type="nucleotide sequence ID" value="NZ_BMWV01000007.1"/>
</dbReference>
<evidence type="ECO:0000256" key="1">
    <source>
        <dbReference type="ARBA" id="ARBA00023125"/>
    </source>
</evidence>
<reference evidence="4 5" key="2">
    <citation type="submission" date="2019-02" db="EMBL/GenBank/DDBJ databases">
        <title>Draft Genome Sequences of Six Type Strains of the Genus Massilia.</title>
        <authorList>
            <person name="Miess H."/>
            <person name="Frediansyhah A."/>
            <person name="Gross H."/>
        </authorList>
    </citation>
    <scope>NUCLEOTIDE SEQUENCE [LARGE SCALE GENOMIC DNA]</scope>
    <source>
        <strain evidence="4 5">DSM 17472</strain>
    </source>
</reference>
<dbReference type="CDD" id="cd00093">
    <property type="entry name" value="HTH_XRE"/>
    <property type="match status" value="1"/>
</dbReference>
<dbReference type="SUPFAM" id="SSF47413">
    <property type="entry name" value="lambda repressor-like DNA-binding domains"/>
    <property type="match status" value="1"/>
</dbReference>
<dbReference type="EMBL" id="BMWV01000007">
    <property type="protein sequence ID" value="GGY48895.1"/>
    <property type="molecule type" value="Genomic_DNA"/>
</dbReference>
<dbReference type="InterPro" id="IPR050807">
    <property type="entry name" value="TransReg_Diox_bact_type"/>
</dbReference>
<dbReference type="SUPFAM" id="SSF51182">
    <property type="entry name" value="RmlC-like cupins"/>
    <property type="match status" value="1"/>
</dbReference>
<dbReference type="OrthoDB" id="73827at2"/>
<dbReference type="InterPro" id="IPR001387">
    <property type="entry name" value="Cro/C1-type_HTH"/>
</dbReference>
<dbReference type="AlphaFoldDB" id="A0A411WX45"/>
<dbReference type="InterPro" id="IPR010982">
    <property type="entry name" value="Lambda_DNA-bd_dom_sf"/>
</dbReference>
<dbReference type="Proteomes" id="UP000292307">
    <property type="component" value="Chromosome"/>
</dbReference>
<dbReference type="InterPro" id="IPR014710">
    <property type="entry name" value="RmlC-like_jellyroll"/>
</dbReference>
<proteinExistence type="predicted"/>
<keyword evidence="5" id="KW-1185">Reference proteome</keyword>
<dbReference type="PROSITE" id="PS50943">
    <property type="entry name" value="HTH_CROC1"/>
    <property type="match status" value="1"/>
</dbReference>
<dbReference type="Gene3D" id="1.10.260.40">
    <property type="entry name" value="lambda repressor-like DNA-binding domains"/>
    <property type="match status" value="1"/>
</dbReference>
<reference evidence="3" key="3">
    <citation type="submission" date="2022-12" db="EMBL/GenBank/DDBJ databases">
        <authorList>
            <person name="Sun Q."/>
            <person name="Kim S."/>
        </authorList>
    </citation>
    <scope>NUCLEOTIDE SEQUENCE</scope>
    <source>
        <strain evidence="3">KCTC 12343</strain>
    </source>
</reference>
<dbReference type="Pfam" id="PF01381">
    <property type="entry name" value="HTH_3"/>
    <property type="match status" value="1"/>
</dbReference>